<accession>A0A8K1GXA1</accession>
<keyword evidence="2" id="KW-1185">Reference proteome</keyword>
<dbReference type="PANTHER" id="PTHR33332">
    <property type="entry name" value="REVERSE TRANSCRIPTASE DOMAIN-CONTAINING PROTEIN"/>
    <property type="match status" value="1"/>
</dbReference>
<protein>
    <submittedName>
        <fullName evidence="1">Uncharacterized protein</fullName>
    </submittedName>
</protein>
<evidence type="ECO:0000313" key="1">
    <source>
        <dbReference type="EMBL" id="TRZ26083.1"/>
    </source>
</evidence>
<organism evidence="1 2">
    <name type="scientific">Zosterops borbonicus</name>
    <dbReference type="NCBI Taxonomy" id="364589"/>
    <lineage>
        <taxon>Eukaryota</taxon>
        <taxon>Metazoa</taxon>
        <taxon>Chordata</taxon>
        <taxon>Craniata</taxon>
        <taxon>Vertebrata</taxon>
        <taxon>Euteleostomi</taxon>
        <taxon>Archelosauria</taxon>
        <taxon>Archosauria</taxon>
        <taxon>Dinosauria</taxon>
        <taxon>Saurischia</taxon>
        <taxon>Theropoda</taxon>
        <taxon>Coelurosauria</taxon>
        <taxon>Aves</taxon>
        <taxon>Neognathae</taxon>
        <taxon>Neoaves</taxon>
        <taxon>Telluraves</taxon>
        <taxon>Australaves</taxon>
        <taxon>Passeriformes</taxon>
        <taxon>Sylvioidea</taxon>
        <taxon>Zosteropidae</taxon>
        <taxon>Zosterops</taxon>
    </lineage>
</organism>
<comment type="caution">
    <text evidence="1">The sequence shown here is derived from an EMBL/GenBank/DDBJ whole genome shotgun (WGS) entry which is preliminary data.</text>
</comment>
<sequence length="253" mass="28931">MGPPPIHRNLALGLFTKEFLLRWYFSYNNPVQHDRFGAEWLGNCPAEKDLEVLVDSTEHKPECAQVVNKTNGILVCTSKCVASRTRAVIVPLYLPLVRLHLKTCVQFCAPHYKKNTEGLERLQKRAVELGKSLGHKSYEEQLRELQVLSLEKRNLRGDPITLYNHLKGSCSRHSIFIKIQEAQYLGGQNVTDRNMAHVSMVHVLLRIIQFGTAWNGHKRDFIAADARVLNLYSQKSPLRPEVFSEDLNLSDFL</sequence>
<dbReference type="Proteomes" id="UP000796761">
    <property type="component" value="Unassembled WGS sequence"/>
</dbReference>
<gene>
    <name evidence="1" type="ORF">HGM15179_001055</name>
</gene>
<evidence type="ECO:0000313" key="2">
    <source>
        <dbReference type="Proteomes" id="UP000796761"/>
    </source>
</evidence>
<reference evidence="1" key="1">
    <citation type="submission" date="2019-04" db="EMBL/GenBank/DDBJ databases">
        <title>Genome assembly of Zosterops borbonicus 15179.</title>
        <authorList>
            <person name="Leroy T."/>
            <person name="Anselmetti Y."/>
            <person name="Tilak M.-K."/>
            <person name="Nabholz B."/>
        </authorList>
    </citation>
    <scope>NUCLEOTIDE SEQUENCE</scope>
    <source>
        <strain evidence="1">HGM_15179</strain>
        <tissue evidence="1">Muscle</tissue>
    </source>
</reference>
<dbReference type="AlphaFoldDB" id="A0A8K1GXA1"/>
<name>A0A8K1GXA1_9PASS</name>
<proteinExistence type="predicted"/>
<dbReference type="EMBL" id="SWJQ01000017">
    <property type="protein sequence ID" value="TRZ26083.1"/>
    <property type="molecule type" value="Genomic_DNA"/>
</dbReference>
<dbReference type="OrthoDB" id="276744at2759"/>